<dbReference type="Proteomes" id="UP000887013">
    <property type="component" value="Unassembled WGS sequence"/>
</dbReference>
<evidence type="ECO:0000313" key="2">
    <source>
        <dbReference type="EMBL" id="GFT52088.1"/>
    </source>
</evidence>
<organism evidence="2 3">
    <name type="scientific">Nephila pilipes</name>
    <name type="common">Giant wood spider</name>
    <name type="synonym">Nephila maculata</name>
    <dbReference type="NCBI Taxonomy" id="299642"/>
    <lineage>
        <taxon>Eukaryota</taxon>
        <taxon>Metazoa</taxon>
        <taxon>Ecdysozoa</taxon>
        <taxon>Arthropoda</taxon>
        <taxon>Chelicerata</taxon>
        <taxon>Arachnida</taxon>
        <taxon>Araneae</taxon>
        <taxon>Araneomorphae</taxon>
        <taxon>Entelegynae</taxon>
        <taxon>Araneoidea</taxon>
        <taxon>Nephilidae</taxon>
        <taxon>Nephila</taxon>
    </lineage>
</organism>
<accession>A0A8X6P536</accession>
<feature type="region of interest" description="Disordered" evidence="1">
    <location>
        <begin position="68"/>
        <end position="114"/>
    </location>
</feature>
<sequence>MLPALKHAIFFHFLASSPNLPPPSEKSQEKSLKATITERFPEVRDFFPSAKDPLGQCLLTRMSTVPTPKFRDNWKTTGREKSGSRLRKKRKKNIVKDTQKSKKKRVPTANNMFR</sequence>
<evidence type="ECO:0000256" key="1">
    <source>
        <dbReference type="SAM" id="MobiDB-lite"/>
    </source>
</evidence>
<keyword evidence="3" id="KW-1185">Reference proteome</keyword>
<protein>
    <submittedName>
        <fullName evidence="2">Uncharacterized protein</fullName>
    </submittedName>
</protein>
<proteinExistence type="predicted"/>
<evidence type="ECO:0000313" key="3">
    <source>
        <dbReference type="Proteomes" id="UP000887013"/>
    </source>
</evidence>
<feature type="compositionally biased region" description="Basic residues" evidence="1">
    <location>
        <begin position="84"/>
        <end position="93"/>
    </location>
</feature>
<dbReference type="AlphaFoldDB" id="A0A8X6P536"/>
<gene>
    <name evidence="2" type="ORF">NPIL_563171</name>
</gene>
<dbReference type="EMBL" id="BMAW01112355">
    <property type="protein sequence ID" value="GFT52088.1"/>
    <property type="molecule type" value="Genomic_DNA"/>
</dbReference>
<reference evidence="2" key="1">
    <citation type="submission" date="2020-08" db="EMBL/GenBank/DDBJ databases">
        <title>Multicomponent nature underlies the extraordinary mechanical properties of spider dragline silk.</title>
        <authorList>
            <person name="Kono N."/>
            <person name="Nakamura H."/>
            <person name="Mori M."/>
            <person name="Yoshida Y."/>
            <person name="Ohtoshi R."/>
            <person name="Malay A.D."/>
            <person name="Moran D.A.P."/>
            <person name="Tomita M."/>
            <person name="Numata K."/>
            <person name="Arakawa K."/>
        </authorList>
    </citation>
    <scope>NUCLEOTIDE SEQUENCE</scope>
</reference>
<name>A0A8X6P536_NEPPI</name>
<comment type="caution">
    <text evidence="2">The sequence shown here is derived from an EMBL/GenBank/DDBJ whole genome shotgun (WGS) entry which is preliminary data.</text>
</comment>
<feature type="compositionally biased region" description="Basic and acidic residues" evidence="1">
    <location>
        <begin position="69"/>
        <end position="83"/>
    </location>
</feature>